<accession>V2YRZ7</accession>
<evidence type="ECO:0000256" key="1">
    <source>
        <dbReference type="ARBA" id="ARBA00022729"/>
    </source>
</evidence>
<dbReference type="AlphaFoldDB" id="V2YRZ7"/>
<feature type="domain" description="Yeast cell wall synthesis Kre9/Knh1-like N-terminal" evidence="4">
    <location>
        <begin position="23"/>
        <end position="117"/>
    </location>
</feature>
<comment type="caution">
    <text evidence="5">The sequence shown here is derived from an EMBL/GenBank/DDBJ whole genome shotgun (WGS) entry which is preliminary data.</text>
</comment>
<evidence type="ECO:0000313" key="6">
    <source>
        <dbReference type="Proteomes" id="UP000017559"/>
    </source>
</evidence>
<dbReference type="OrthoDB" id="5316007at2759"/>
<protein>
    <submittedName>
        <fullName evidence="5">Gpi-anchored small secreted protein</fullName>
    </submittedName>
</protein>
<dbReference type="InterPro" id="IPR018466">
    <property type="entry name" value="Kre9/Knh1-like_N"/>
</dbReference>
<reference evidence="5 6" key="1">
    <citation type="journal article" date="2014" name="BMC Genomics">
        <title>Genome and secretome analysis of the hemibiotrophic fungal pathogen, Moniliophthora roreri, which causes frosty pod rot disease of cacao: mechanisms of the biotrophic and necrotrophic phases.</title>
        <authorList>
            <person name="Meinhardt L.W."/>
            <person name="Costa G.G.L."/>
            <person name="Thomazella D.P.T."/>
            <person name="Teixeira P.J.P.L."/>
            <person name="Carazzolle M.F."/>
            <person name="Schuster S.C."/>
            <person name="Carlson J.E."/>
            <person name="Guiltinan M.J."/>
            <person name="Mieczkowski P."/>
            <person name="Farmer A."/>
            <person name="Ramaraj T."/>
            <person name="Crozier J."/>
            <person name="Davis R.E."/>
            <person name="Shao J."/>
            <person name="Melnick R.L."/>
            <person name="Pereira G.A.G."/>
            <person name="Bailey B.A."/>
        </authorList>
    </citation>
    <scope>NUCLEOTIDE SEQUENCE [LARGE SCALE GENOMIC DNA]</scope>
    <source>
        <strain evidence="5 6">MCA 2997</strain>
    </source>
</reference>
<dbReference type="KEGG" id="mrr:Moror_8102"/>
<feature type="compositionally biased region" description="Polar residues" evidence="2">
    <location>
        <begin position="121"/>
        <end position="130"/>
    </location>
</feature>
<sequence>MPLTLLLCVSLAASALAYQVIFPGKGDKWSGSGYQTLQWNKVSTDQRIFSVFLTNTDRQELPENNVLLEATVDGLLNELLLSPPNGVWPSGKTFRVNLCKDENSPESILAQSPEFEIVGNSNGEFVSPSTLPKPLGLSTSSMPT</sequence>
<organism evidence="5 6">
    <name type="scientific">Moniliophthora roreri (strain MCA 2997)</name>
    <name type="common">Cocoa frosty pod rot fungus</name>
    <name type="synonym">Crinipellis roreri</name>
    <dbReference type="NCBI Taxonomy" id="1381753"/>
    <lineage>
        <taxon>Eukaryota</taxon>
        <taxon>Fungi</taxon>
        <taxon>Dikarya</taxon>
        <taxon>Basidiomycota</taxon>
        <taxon>Agaricomycotina</taxon>
        <taxon>Agaricomycetes</taxon>
        <taxon>Agaricomycetidae</taxon>
        <taxon>Agaricales</taxon>
        <taxon>Marasmiineae</taxon>
        <taxon>Marasmiaceae</taxon>
        <taxon>Moniliophthora</taxon>
    </lineage>
</organism>
<gene>
    <name evidence="5" type="ORF">Moror_8102</name>
</gene>
<keyword evidence="1 3" id="KW-0732">Signal</keyword>
<keyword evidence="6" id="KW-1185">Reference proteome</keyword>
<dbReference type="EMBL" id="AWSO01000135">
    <property type="protein sequence ID" value="ESK94444.1"/>
    <property type="molecule type" value="Genomic_DNA"/>
</dbReference>
<evidence type="ECO:0000259" key="4">
    <source>
        <dbReference type="Pfam" id="PF10342"/>
    </source>
</evidence>
<proteinExistence type="predicted"/>
<feature type="signal peptide" evidence="3">
    <location>
        <begin position="1"/>
        <end position="17"/>
    </location>
</feature>
<evidence type="ECO:0000313" key="5">
    <source>
        <dbReference type="EMBL" id="ESK94444.1"/>
    </source>
</evidence>
<evidence type="ECO:0000256" key="2">
    <source>
        <dbReference type="SAM" id="MobiDB-lite"/>
    </source>
</evidence>
<feature type="chain" id="PRO_5004713527" evidence="3">
    <location>
        <begin position="18"/>
        <end position="144"/>
    </location>
</feature>
<dbReference type="Proteomes" id="UP000017559">
    <property type="component" value="Unassembled WGS sequence"/>
</dbReference>
<name>V2YRZ7_MONRO</name>
<dbReference type="HOGENOM" id="CLU_088618_3_1_1"/>
<dbReference type="Pfam" id="PF10342">
    <property type="entry name" value="Kre9_KNH"/>
    <property type="match status" value="1"/>
</dbReference>
<evidence type="ECO:0000256" key="3">
    <source>
        <dbReference type="SAM" id="SignalP"/>
    </source>
</evidence>
<feature type="region of interest" description="Disordered" evidence="2">
    <location>
        <begin position="121"/>
        <end position="144"/>
    </location>
</feature>